<feature type="domain" description="Exonuclease" evidence="1">
    <location>
        <begin position="2"/>
        <end position="193"/>
    </location>
</feature>
<dbReference type="InterPro" id="IPR013520">
    <property type="entry name" value="Ribonucl_H"/>
</dbReference>
<dbReference type="Gene3D" id="3.30.420.10">
    <property type="entry name" value="Ribonuclease H-like superfamily/Ribonuclease H"/>
    <property type="match status" value="1"/>
</dbReference>
<dbReference type="CDD" id="cd06127">
    <property type="entry name" value="DEDDh"/>
    <property type="match status" value="1"/>
</dbReference>
<dbReference type="InterPro" id="IPR012337">
    <property type="entry name" value="RNaseH-like_sf"/>
</dbReference>
<keyword evidence="3" id="KW-1185">Reference proteome</keyword>
<dbReference type="SMART" id="SM00479">
    <property type="entry name" value="EXOIII"/>
    <property type="match status" value="1"/>
</dbReference>
<dbReference type="Proteomes" id="UP000537126">
    <property type="component" value="Unassembled WGS sequence"/>
</dbReference>
<accession>A0A846MSQ7</accession>
<dbReference type="GO" id="GO:0045004">
    <property type="term" value="P:DNA replication proofreading"/>
    <property type="evidence" value="ECO:0007669"/>
    <property type="project" value="TreeGrafter"/>
</dbReference>
<dbReference type="GO" id="GO:0003887">
    <property type="term" value="F:DNA-directed DNA polymerase activity"/>
    <property type="evidence" value="ECO:0007669"/>
    <property type="project" value="UniProtKB-EC"/>
</dbReference>
<dbReference type="PANTHER" id="PTHR30231:SF41">
    <property type="entry name" value="DNA POLYMERASE III SUBUNIT EPSILON"/>
    <property type="match status" value="1"/>
</dbReference>
<organism evidence="2 3">
    <name type="scientific">Thermonema lapsum</name>
    <dbReference type="NCBI Taxonomy" id="28195"/>
    <lineage>
        <taxon>Bacteria</taxon>
        <taxon>Pseudomonadati</taxon>
        <taxon>Bacteroidota</taxon>
        <taxon>Cytophagia</taxon>
        <taxon>Cytophagales</taxon>
        <taxon>Thermonemataceae</taxon>
        <taxon>Thermonema</taxon>
    </lineage>
</organism>
<dbReference type="Pfam" id="PF00929">
    <property type="entry name" value="RNase_T"/>
    <property type="match status" value="1"/>
</dbReference>
<reference evidence="2 3" key="1">
    <citation type="submission" date="2020-03" db="EMBL/GenBank/DDBJ databases">
        <title>Genomic Encyclopedia of Type Strains, Phase IV (KMG-IV): sequencing the most valuable type-strain genomes for metagenomic binning, comparative biology and taxonomic classification.</title>
        <authorList>
            <person name="Goeker M."/>
        </authorList>
    </citation>
    <scope>NUCLEOTIDE SEQUENCE [LARGE SCALE GENOMIC DNA]</scope>
    <source>
        <strain evidence="2 3">DSM 5718</strain>
    </source>
</reference>
<dbReference type="GO" id="GO:0008408">
    <property type="term" value="F:3'-5' exonuclease activity"/>
    <property type="evidence" value="ECO:0007669"/>
    <property type="project" value="TreeGrafter"/>
</dbReference>
<evidence type="ECO:0000313" key="2">
    <source>
        <dbReference type="EMBL" id="NIK74738.1"/>
    </source>
</evidence>
<dbReference type="InterPro" id="IPR036397">
    <property type="entry name" value="RNaseH_sf"/>
</dbReference>
<dbReference type="PANTHER" id="PTHR30231">
    <property type="entry name" value="DNA POLYMERASE III SUBUNIT EPSILON"/>
    <property type="match status" value="1"/>
</dbReference>
<protein>
    <submittedName>
        <fullName evidence="2">DNA polymerase-3 subunit epsilon</fullName>
        <ecNumber evidence="2">2.7.7.7</ecNumber>
    </submittedName>
</protein>
<sequence length="199" mass="23041">MKYLVLDLELTGPDVGYHDIIQIGAVLCDAHWNEQSHFLSNVYPENPEAFSRRSEEVHGLSIYDLEDAPERYEVLEAFERWVRQTLGRNEYASLKDVLLCGQGILTDVNFLKWAFEEENIEWPFSYKVLDLMSFSFLMYKILKNNGKKVPKSHSLDAVAGMFALSRDTEEHNALEDARITAACFKAYWEIADQLKLHED</sequence>
<comment type="caution">
    <text evidence="2">The sequence shown here is derived from an EMBL/GenBank/DDBJ whole genome shotgun (WGS) entry which is preliminary data.</text>
</comment>
<evidence type="ECO:0000259" key="1">
    <source>
        <dbReference type="SMART" id="SM00479"/>
    </source>
</evidence>
<proteinExistence type="predicted"/>
<evidence type="ECO:0000313" key="3">
    <source>
        <dbReference type="Proteomes" id="UP000537126"/>
    </source>
</evidence>
<dbReference type="SUPFAM" id="SSF53098">
    <property type="entry name" value="Ribonuclease H-like"/>
    <property type="match status" value="1"/>
</dbReference>
<dbReference type="RefSeq" id="WP_166920808.1">
    <property type="nucleotide sequence ID" value="NZ_JAASRN010000006.1"/>
</dbReference>
<keyword evidence="2" id="KW-0808">Transferase</keyword>
<dbReference type="GO" id="GO:0003676">
    <property type="term" value="F:nucleic acid binding"/>
    <property type="evidence" value="ECO:0007669"/>
    <property type="project" value="InterPro"/>
</dbReference>
<dbReference type="EC" id="2.7.7.7" evidence="2"/>
<gene>
    <name evidence="2" type="ORF">FHS56_002271</name>
</gene>
<name>A0A846MSQ7_9BACT</name>
<dbReference type="GO" id="GO:0005829">
    <property type="term" value="C:cytosol"/>
    <property type="evidence" value="ECO:0007669"/>
    <property type="project" value="TreeGrafter"/>
</dbReference>
<keyword evidence="2" id="KW-0548">Nucleotidyltransferase</keyword>
<dbReference type="AlphaFoldDB" id="A0A846MSQ7"/>
<dbReference type="EMBL" id="JAASRN010000006">
    <property type="protein sequence ID" value="NIK74738.1"/>
    <property type="molecule type" value="Genomic_DNA"/>
</dbReference>